<dbReference type="SUPFAM" id="SSF56801">
    <property type="entry name" value="Acetyl-CoA synthetase-like"/>
    <property type="match status" value="1"/>
</dbReference>
<accession>A0ABN1MN81</accession>
<dbReference type="InterPro" id="IPR042099">
    <property type="entry name" value="ANL_N_sf"/>
</dbReference>
<evidence type="ECO:0000313" key="2">
    <source>
        <dbReference type="EMBL" id="GAA0874397.1"/>
    </source>
</evidence>
<dbReference type="Gene3D" id="3.40.50.12780">
    <property type="entry name" value="N-terminal domain of ligase-like"/>
    <property type="match status" value="1"/>
</dbReference>
<keyword evidence="2" id="KW-0012">Acyltransferase</keyword>
<proteinExistence type="predicted"/>
<gene>
    <name evidence="2" type="ORF">GCM10009118_08050</name>
</gene>
<reference evidence="2 3" key="1">
    <citation type="journal article" date="2019" name="Int. J. Syst. Evol. Microbiol.">
        <title>The Global Catalogue of Microorganisms (GCM) 10K type strain sequencing project: providing services to taxonomists for standard genome sequencing and annotation.</title>
        <authorList>
            <consortium name="The Broad Institute Genomics Platform"/>
            <consortium name="The Broad Institute Genome Sequencing Center for Infectious Disease"/>
            <person name="Wu L."/>
            <person name="Ma J."/>
        </authorList>
    </citation>
    <scope>NUCLEOTIDE SEQUENCE [LARGE SCALE GENOMIC DNA]</scope>
    <source>
        <strain evidence="2 3">JCM 16083</strain>
    </source>
</reference>
<feature type="domain" description="Acyl-protein synthetase LuxE" evidence="1">
    <location>
        <begin position="24"/>
        <end position="329"/>
    </location>
</feature>
<sequence>MNCMQDISEIRKNLWEIRSEEEFCRIALDLFHFQYDHVPVYKEFCDQLGRSNPKTLEEIPFLPIEFFKTQKILTSGKKEELIFKSSGTTGSIRSHHYVTDLSLYEESFMHCFEQFFGKVQGKVILALLPNYLEQGNSSLVYMVDYLIRASENERSGFFLYNHEELLRVIEQAKKAGEDVILFGVSYALLDLAEKRINLEGVRIIETGGMKGRRKEMIKEELHRVLCEGLGVETISSEYGMTELLSQAYSFRDGVFSLPPWMKVRIRDTEDPLSWMEQGRTGGISVIDLANIYSCSFIHTQDLGKIVEGGFRIMGRFDNSDIRGCNLLVNN</sequence>
<dbReference type="Pfam" id="PF04443">
    <property type="entry name" value="LuxE"/>
    <property type="match status" value="1"/>
</dbReference>
<dbReference type="EMBL" id="BAAAFH010000003">
    <property type="protein sequence ID" value="GAA0874397.1"/>
    <property type="molecule type" value="Genomic_DNA"/>
</dbReference>
<keyword evidence="3" id="KW-1185">Reference proteome</keyword>
<comment type="caution">
    <text evidence="2">The sequence shown here is derived from an EMBL/GenBank/DDBJ whole genome shotgun (WGS) entry which is preliminary data.</text>
</comment>
<evidence type="ECO:0000313" key="3">
    <source>
        <dbReference type="Proteomes" id="UP001501126"/>
    </source>
</evidence>
<dbReference type="InterPro" id="IPR007534">
    <property type="entry name" value="LuxE"/>
</dbReference>
<protein>
    <submittedName>
        <fullName evidence="2">Acyltransferase</fullName>
    </submittedName>
</protein>
<name>A0ABN1MN81_9FLAO</name>
<evidence type="ECO:0000259" key="1">
    <source>
        <dbReference type="Pfam" id="PF04443"/>
    </source>
</evidence>
<dbReference type="GO" id="GO:0016746">
    <property type="term" value="F:acyltransferase activity"/>
    <property type="evidence" value="ECO:0007669"/>
    <property type="project" value="UniProtKB-KW"/>
</dbReference>
<keyword evidence="2" id="KW-0808">Transferase</keyword>
<organism evidence="2 3">
    <name type="scientific">Wandonia haliotis</name>
    <dbReference type="NCBI Taxonomy" id="574963"/>
    <lineage>
        <taxon>Bacteria</taxon>
        <taxon>Pseudomonadati</taxon>
        <taxon>Bacteroidota</taxon>
        <taxon>Flavobacteriia</taxon>
        <taxon>Flavobacteriales</taxon>
        <taxon>Crocinitomicaceae</taxon>
        <taxon>Wandonia</taxon>
    </lineage>
</organism>
<dbReference type="Proteomes" id="UP001501126">
    <property type="component" value="Unassembled WGS sequence"/>
</dbReference>